<feature type="compositionally biased region" description="Low complexity" evidence="17">
    <location>
        <begin position="669"/>
        <end position="686"/>
    </location>
</feature>
<evidence type="ECO:0000313" key="19">
    <source>
        <dbReference type="EMBL" id="KAF7989018.1"/>
    </source>
</evidence>
<comment type="catalytic activity">
    <reaction evidence="13">
        <text>L-threonyl-[protein] + ATP = O-phospho-L-threonyl-[protein] + ADP + H(+)</text>
        <dbReference type="Rhea" id="RHEA:46608"/>
        <dbReference type="Rhea" id="RHEA-COMP:11060"/>
        <dbReference type="Rhea" id="RHEA-COMP:11605"/>
        <dbReference type="ChEBI" id="CHEBI:15378"/>
        <dbReference type="ChEBI" id="CHEBI:30013"/>
        <dbReference type="ChEBI" id="CHEBI:30616"/>
        <dbReference type="ChEBI" id="CHEBI:61977"/>
        <dbReference type="ChEBI" id="CHEBI:456216"/>
        <dbReference type="EC" id="2.7.11.22"/>
    </reaction>
</comment>
<dbReference type="PANTHER" id="PTHR24056:SF546">
    <property type="entry name" value="CYCLIN-DEPENDENT KINASE 12"/>
    <property type="match status" value="1"/>
</dbReference>
<feature type="compositionally biased region" description="Basic residues" evidence="17">
    <location>
        <begin position="205"/>
        <end position="223"/>
    </location>
</feature>
<dbReference type="Gene3D" id="1.10.510.10">
    <property type="entry name" value="Transferase(Phosphotransferase) domain 1"/>
    <property type="match status" value="1"/>
</dbReference>
<evidence type="ECO:0000256" key="10">
    <source>
        <dbReference type="ARBA" id="ARBA00023242"/>
    </source>
</evidence>
<reference evidence="19 20" key="1">
    <citation type="submission" date="2020-08" db="EMBL/GenBank/DDBJ databases">
        <title>Aphidius gifuensis genome sequencing and assembly.</title>
        <authorList>
            <person name="Du Z."/>
        </authorList>
    </citation>
    <scope>NUCLEOTIDE SEQUENCE [LARGE SCALE GENOMIC DNA]</scope>
    <source>
        <strain evidence="19">YNYX2018</strain>
        <tissue evidence="19">Adults</tissue>
    </source>
</reference>
<feature type="compositionally biased region" description="Polar residues" evidence="17">
    <location>
        <begin position="497"/>
        <end position="511"/>
    </location>
</feature>
<dbReference type="CDD" id="cd07864">
    <property type="entry name" value="STKc_CDK12"/>
    <property type="match status" value="1"/>
</dbReference>
<dbReference type="Proteomes" id="UP000639338">
    <property type="component" value="Unassembled WGS sequence"/>
</dbReference>
<dbReference type="SMART" id="SM00220">
    <property type="entry name" value="S_TKc"/>
    <property type="match status" value="1"/>
</dbReference>
<keyword evidence="9 16" id="KW-0067">ATP-binding</keyword>
<feature type="compositionally biased region" description="Polar residues" evidence="17">
    <location>
        <begin position="304"/>
        <end position="318"/>
    </location>
</feature>
<evidence type="ECO:0000256" key="1">
    <source>
        <dbReference type="ARBA" id="ARBA00004123"/>
    </source>
</evidence>
<keyword evidence="5" id="KW-0723">Serine/threonine-protein kinase</keyword>
<feature type="compositionally biased region" description="Basic residues" evidence="17">
    <location>
        <begin position="388"/>
        <end position="397"/>
    </location>
</feature>
<feature type="compositionally biased region" description="Polar residues" evidence="17">
    <location>
        <begin position="158"/>
        <end position="186"/>
    </location>
</feature>
<feature type="compositionally biased region" description="Polar residues" evidence="17">
    <location>
        <begin position="854"/>
        <end position="870"/>
    </location>
</feature>
<dbReference type="EC" id="2.7.11.22" evidence="4"/>
<dbReference type="GO" id="GO:0008024">
    <property type="term" value="C:cyclin/CDK positive transcription elongation factor complex"/>
    <property type="evidence" value="ECO:0007669"/>
    <property type="project" value="TreeGrafter"/>
</dbReference>
<feature type="region of interest" description="Disordered" evidence="17">
    <location>
        <begin position="943"/>
        <end position="995"/>
    </location>
</feature>
<dbReference type="GO" id="GO:0032968">
    <property type="term" value="P:positive regulation of transcription elongation by RNA polymerase II"/>
    <property type="evidence" value="ECO:0007669"/>
    <property type="project" value="TreeGrafter"/>
</dbReference>
<evidence type="ECO:0000256" key="8">
    <source>
        <dbReference type="ARBA" id="ARBA00022777"/>
    </source>
</evidence>
<feature type="compositionally biased region" description="Basic residues" evidence="17">
    <location>
        <begin position="130"/>
        <end position="143"/>
    </location>
</feature>
<evidence type="ECO:0000256" key="12">
    <source>
        <dbReference type="ARBA" id="ARBA00041920"/>
    </source>
</evidence>
<keyword evidence="10" id="KW-0539">Nucleus</keyword>
<name>A0A834XMG4_APHGI</name>
<feature type="region of interest" description="Disordered" evidence="17">
    <location>
        <begin position="1013"/>
        <end position="1048"/>
    </location>
</feature>
<dbReference type="GO" id="GO:0005524">
    <property type="term" value="F:ATP binding"/>
    <property type="evidence" value="ECO:0007669"/>
    <property type="project" value="UniProtKB-UniRule"/>
</dbReference>
<evidence type="ECO:0000256" key="9">
    <source>
        <dbReference type="ARBA" id="ARBA00022840"/>
    </source>
</evidence>
<dbReference type="Gene3D" id="3.30.200.20">
    <property type="entry name" value="Phosphorylase Kinase, domain 1"/>
    <property type="match status" value="1"/>
</dbReference>
<dbReference type="PROSITE" id="PS50011">
    <property type="entry name" value="PROTEIN_KINASE_DOM"/>
    <property type="match status" value="1"/>
</dbReference>
<feature type="compositionally biased region" description="Polar residues" evidence="17">
    <location>
        <begin position="325"/>
        <end position="348"/>
    </location>
</feature>
<feature type="compositionally biased region" description="Basic residues" evidence="17">
    <location>
        <begin position="51"/>
        <end position="70"/>
    </location>
</feature>
<feature type="compositionally biased region" description="Low complexity" evidence="17">
    <location>
        <begin position="601"/>
        <end position="612"/>
    </location>
</feature>
<feature type="region of interest" description="Disordered" evidence="17">
    <location>
        <begin position="1"/>
        <end position="280"/>
    </location>
</feature>
<dbReference type="GO" id="GO:0004693">
    <property type="term" value="F:cyclin-dependent protein serine/threonine kinase activity"/>
    <property type="evidence" value="ECO:0007669"/>
    <property type="project" value="UniProtKB-EC"/>
</dbReference>
<dbReference type="SUPFAM" id="SSF56112">
    <property type="entry name" value="Protein kinase-like (PK-like)"/>
    <property type="match status" value="1"/>
</dbReference>
<dbReference type="PROSITE" id="PS00108">
    <property type="entry name" value="PROTEIN_KINASE_ST"/>
    <property type="match status" value="1"/>
</dbReference>
<feature type="region of interest" description="Disordered" evidence="17">
    <location>
        <begin position="786"/>
        <end position="818"/>
    </location>
</feature>
<feature type="compositionally biased region" description="Gly residues" evidence="17">
    <location>
        <begin position="263"/>
        <end position="273"/>
    </location>
</feature>
<gene>
    <name evidence="19" type="ORF">HCN44_007328</name>
</gene>
<accession>A0A834XMG4</accession>
<dbReference type="InterPro" id="IPR017441">
    <property type="entry name" value="Protein_kinase_ATP_BS"/>
</dbReference>
<evidence type="ECO:0000256" key="11">
    <source>
        <dbReference type="ARBA" id="ARBA00040213"/>
    </source>
</evidence>
<keyword evidence="8" id="KW-0418">Kinase</keyword>
<feature type="compositionally biased region" description="Basic and acidic residues" evidence="17">
    <location>
        <begin position="562"/>
        <end position="579"/>
    </location>
</feature>
<dbReference type="Pfam" id="PF00069">
    <property type="entry name" value="Pkinase"/>
    <property type="match status" value="1"/>
</dbReference>
<dbReference type="InterPro" id="IPR008271">
    <property type="entry name" value="Ser/Thr_kinase_AS"/>
</dbReference>
<dbReference type="EC" id="2.7.11.23" evidence="3"/>
<evidence type="ECO:0000256" key="15">
    <source>
        <dbReference type="ARBA" id="ARBA00049280"/>
    </source>
</evidence>
<evidence type="ECO:0000256" key="16">
    <source>
        <dbReference type="PROSITE-ProRule" id="PRU10141"/>
    </source>
</evidence>
<protein>
    <recommendedName>
        <fullName evidence="11">Cyclin-dependent kinase 12</fullName>
        <ecNumber evidence="4">2.7.11.22</ecNumber>
        <ecNumber evidence="3">2.7.11.23</ecNumber>
    </recommendedName>
    <alternativeName>
        <fullName evidence="12">Cell division protein kinase 12</fullName>
    </alternativeName>
</protein>
<evidence type="ECO:0000256" key="3">
    <source>
        <dbReference type="ARBA" id="ARBA00012409"/>
    </source>
</evidence>
<feature type="compositionally biased region" description="Basic residues" evidence="17">
    <location>
        <begin position="613"/>
        <end position="624"/>
    </location>
</feature>
<feature type="binding site" evidence="16">
    <location>
        <position position="1108"/>
    </location>
    <ligand>
        <name>ATP</name>
        <dbReference type="ChEBI" id="CHEBI:30616"/>
    </ligand>
</feature>
<feature type="compositionally biased region" description="Low complexity" evidence="17">
    <location>
        <begin position="542"/>
        <end position="558"/>
    </location>
</feature>
<feature type="compositionally biased region" description="Basic and acidic residues" evidence="17">
    <location>
        <begin position="107"/>
        <end position="116"/>
    </location>
</feature>
<dbReference type="FunFam" id="1.10.510.10:FF:000415">
    <property type="entry name" value="CMGC/CDK/CRK7 protein kinase, variant"/>
    <property type="match status" value="1"/>
</dbReference>
<feature type="compositionally biased region" description="Basic residues" evidence="17">
    <location>
        <begin position="232"/>
        <end position="243"/>
    </location>
</feature>
<feature type="region of interest" description="Disordered" evidence="17">
    <location>
        <begin position="830"/>
        <end position="885"/>
    </location>
</feature>
<feature type="compositionally biased region" description="Basic residues" evidence="17">
    <location>
        <begin position="1033"/>
        <end position="1048"/>
    </location>
</feature>
<feature type="compositionally biased region" description="Pro residues" evidence="17">
    <location>
        <begin position="800"/>
        <end position="814"/>
    </location>
</feature>
<comment type="catalytic activity">
    <reaction evidence="14">
        <text>L-seryl-[protein] + ATP = O-phospho-L-seryl-[protein] + ADP + H(+)</text>
        <dbReference type="Rhea" id="RHEA:17989"/>
        <dbReference type="Rhea" id="RHEA-COMP:9863"/>
        <dbReference type="Rhea" id="RHEA-COMP:11604"/>
        <dbReference type="ChEBI" id="CHEBI:15378"/>
        <dbReference type="ChEBI" id="CHEBI:29999"/>
        <dbReference type="ChEBI" id="CHEBI:30616"/>
        <dbReference type="ChEBI" id="CHEBI:83421"/>
        <dbReference type="ChEBI" id="CHEBI:456216"/>
        <dbReference type="EC" id="2.7.11.22"/>
    </reaction>
</comment>
<feature type="compositionally biased region" description="Polar residues" evidence="17">
    <location>
        <begin position="471"/>
        <end position="480"/>
    </location>
</feature>
<feature type="compositionally biased region" description="Basic and acidic residues" evidence="17">
    <location>
        <begin position="187"/>
        <end position="204"/>
    </location>
</feature>
<feature type="compositionally biased region" description="Polar residues" evidence="17">
    <location>
        <begin position="369"/>
        <end position="386"/>
    </location>
</feature>
<feature type="compositionally biased region" description="Low complexity" evidence="17">
    <location>
        <begin position="416"/>
        <end position="431"/>
    </location>
</feature>
<evidence type="ECO:0000256" key="17">
    <source>
        <dbReference type="SAM" id="MobiDB-lite"/>
    </source>
</evidence>
<evidence type="ECO:0000256" key="13">
    <source>
        <dbReference type="ARBA" id="ARBA00047811"/>
    </source>
</evidence>
<keyword evidence="7 16" id="KW-0547">Nucleotide-binding</keyword>
<feature type="compositionally biased region" description="Acidic residues" evidence="17">
    <location>
        <begin position="1016"/>
        <end position="1028"/>
    </location>
</feature>
<proteinExistence type="inferred from homology"/>
<keyword evidence="20" id="KW-1185">Reference proteome</keyword>
<feature type="compositionally biased region" description="Basic and acidic residues" evidence="17">
    <location>
        <begin position="1"/>
        <end position="22"/>
    </location>
</feature>
<evidence type="ECO:0000256" key="7">
    <source>
        <dbReference type="ARBA" id="ARBA00022741"/>
    </source>
</evidence>
<dbReference type="InterPro" id="IPR011009">
    <property type="entry name" value="Kinase-like_dom_sf"/>
</dbReference>
<dbReference type="InterPro" id="IPR000719">
    <property type="entry name" value="Prot_kinase_dom"/>
</dbReference>
<feature type="region of interest" description="Disordered" evidence="17">
    <location>
        <begin position="292"/>
        <end position="694"/>
    </location>
</feature>
<sequence>MPSSREYERYDRNGRFKSRSRDSININDIQNRHSISYEEQNELSNSIPSSTKKHRKHGRSKQSNKRKKRHSREDRLIDHTPVTSSKSLVEYDYSDVSSEDLSGPEAGEIHSEDSRGHSYVGADVQEHTVHSHYNKIRSSKSKHSSTSALATSPLNDKLTATSPITLSPSPATISHRNYSPINTQQEHGQEHHRTTPDYNEEQRSRHSRRKEKKHKREKKKKRSLSPTSLTSIKKKKRKSKRLSRSQSPRRIINNDDDEDDDGIVGGGGVGGNVGDNDDNIIISPERNIKYSTKWPESPLMPLKDSTSPISPVTPQRSPSDMDLESPQNDDLQDATTPPQQQSFIQSTSRHIESPHTPLLPPHGGTTTPDKTSPDNISFTKRSQSPPQQHHHRHHQHHQQQQVQHYHGHHHADRRSTTPNDMTMTTTSSSSSSRRRQHSHSPQNRRRDINNTPPPLPSSSSSSSRRRRSEYSPHNHSQQNLSHRRHTPPSPSRRHDNMSYNNRDMSGGSPSSCAKKRRRGGGGLGSSSFGGGGGGGGGGLGSGNNMNNINNNNNNHNNNYMNDNRRQYHHSNDNNKDRRNDKRKSRRLTKSPVNNRCLPVPSSRSRSRSPNNRWNKKSSRSRSHSNSRSQSYTRNKRSRSPKRNNNSPIKEYRRFGRKPKSKTPPINRTSRLSSSSSPPLQSSSSSSHRSRVHSPILTENYNRRLVQDNNIIATSLFAEMVKHRNNLQIFEKTIQEAKVKVNNSHDDVQIIENDDKDVSIINDNTTTAAATTINGTKTVDNVDSSITDAINSGDNRVLNTPPLPDQTPPPPPPPTTTITTITTINQIPKVITGVTSPAPPPPLPPPPPPPSSSSNDDNLNTSQTIGNYSTPKTPPLPSTNDNHSITTTPLSQKITTISQLNNQQHIIKNQTIKFNPSNNLVPIKSIDPPKAPIIQFKTKKFSELPLPPRINQHDLENIDSPPSRSPSPHKLQQSKLSTSAVSLTTTPTINTSTPKLTSANKNKIKITDLPLPKIEPDIDDLSGGDDENDDNKLKNKSKRITPKPKLKRPKILERRSSRNCHVPMSASGGKDWGERCVDVFEVIAQIGQGTYGQVYKAQDKRENVLVALKKVRLENEKEGFPITAVRELKILRQLEHKNVVTLREIVTDKQDAKDFRKDKGSFYLVFEYMDHDLMGLLESGMVTFTESHHKSIMKQLLDGLNYCHAKNFLHRDIKCSNILINNKGEVKLADFGLARFYNAEDRSRPYTNKVITLWYRPPELLLGEERYGPAIDVWSCGCILGELFLKRPVFQANIEMVQLEMISRICGTPTPAVWPSVIKLPLWHQFKPKKTYRRVVREQFAGMPESALDLLDKMLELDPDKRITASDALQNSWLIDVKPLLLPEDALPIKQDCHELWSKQNRRRLQREQQELATAGRDVGGSSKRLKMEAGYNSTNYNNDSMFGESSTFGVSSPAYYYNSPVKNRTNQRTDNNTNQRDLQLNTEDSLARKLSSLTGALSHGKPIRVDDLMSLRLDNESDPKAVRLLEDLHLELRLAANSRTTGQLEAHLPVLNPPQKDLGIGKKTSFDAHAVYAGDDAVSSGRWSQVATTGIRTALSALMSRYSVDTYNPQNNIVTQSQGKSFAGTSQAIFPPSTSST</sequence>
<dbReference type="FunFam" id="3.30.200.20:FF:000074">
    <property type="entry name" value="cyclin-dependent kinase 12 isoform X2"/>
    <property type="match status" value="1"/>
</dbReference>
<organism evidence="19 20">
    <name type="scientific">Aphidius gifuensis</name>
    <name type="common">Parasitoid wasp</name>
    <dbReference type="NCBI Taxonomy" id="684658"/>
    <lineage>
        <taxon>Eukaryota</taxon>
        <taxon>Metazoa</taxon>
        <taxon>Ecdysozoa</taxon>
        <taxon>Arthropoda</taxon>
        <taxon>Hexapoda</taxon>
        <taxon>Insecta</taxon>
        <taxon>Pterygota</taxon>
        <taxon>Neoptera</taxon>
        <taxon>Endopterygota</taxon>
        <taxon>Hymenoptera</taxon>
        <taxon>Apocrita</taxon>
        <taxon>Ichneumonoidea</taxon>
        <taxon>Braconidae</taxon>
        <taxon>Aphidiinae</taxon>
        <taxon>Aphidius</taxon>
    </lineage>
</organism>
<evidence type="ECO:0000259" key="18">
    <source>
        <dbReference type="PROSITE" id="PS50011"/>
    </source>
</evidence>
<dbReference type="OrthoDB" id="28397at2759"/>
<feature type="compositionally biased region" description="Polar residues" evidence="17">
    <location>
        <begin position="969"/>
        <end position="980"/>
    </location>
</feature>
<evidence type="ECO:0000256" key="5">
    <source>
        <dbReference type="ARBA" id="ARBA00022527"/>
    </source>
</evidence>
<feature type="compositionally biased region" description="Pro residues" evidence="17">
    <location>
        <begin position="836"/>
        <end position="850"/>
    </location>
</feature>
<evidence type="ECO:0000256" key="4">
    <source>
        <dbReference type="ARBA" id="ARBA00012425"/>
    </source>
</evidence>
<dbReference type="PROSITE" id="PS00107">
    <property type="entry name" value="PROTEIN_KINASE_ATP"/>
    <property type="match status" value="1"/>
</dbReference>
<dbReference type="InterPro" id="IPR050108">
    <property type="entry name" value="CDK"/>
</dbReference>
<dbReference type="PANTHER" id="PTHR24056">
    <property type="entry name" value="CELL DIVISION PROTEIN KINASE"/>
    <property type="match status" value="1"/>
</dbReference>
<feature type="compositionally biased region" description="Low complexity" evidence="17">
    <location>
        <begin position="981"/>
        <end position="995"/>
    </location>
</feature>
<comment type="catalytic activity">
    <reaction evidence="15">
        <text>[DNA-directed RNA polymerase] + ATP = phospho-[DNA-directed RNA polymerase] + ADP + H(+)</text>
        <dbReference type="Rhea" id="RHEA:10216"/>
        <dbReference type="Rhea" id="RHEA-COMP:11321"/>
        <dbReference type="Rhea" id="RHEA-COMP:11322"/>
        <dbReference type="ChEBI" id="CHEBI:15378"/>
        <dbReference type="ChEBI" id="CHEBI:30616"/>
        <dbReference type="ChEBI" id="CHEBI:43176"/>
        <dbReference type="ChEBI" id="CHEBI:68546"/>
        <dbReference type="ChEBI" id="CHEBI:456216"/>
        <dbReference type="EC" id="2.7.11.23"/>
    </reaction>
</comment>
<comment type="similarity">
    <text evidence="2">Belongs to the protein kinase superfamily. CMGC Ser/Thr protein kinase family. CDC2/CDKX subfamily.</text>
</comment>
<feature type="compositionally biased region" description="Polar residues" evidence="17">
    <location>
        <begin position="23"/>
        <end position="50"/>
    </location>
</feature>
<feature type="compositionally biased region" description="Gly residues" evidence="17">
    <location>
        <begin position="520"/>
        <end position="541"/>
    </location>
</feature>
<evidence type="ECO:0000256" key="14">
    <source>
        <dbReference type="ARBA" id="ARBA00048367"/>
    </source>
</evidence>
<dbReference type="GO" id="GO:0030332">
    <property type="term" value="F:cyclin binding"/>
    <property type="evidence" value="ECO:0007669"/>
    <property type="project" value="TreeGrafter"/>
</dbReference>
<keyword evidence="6" id="KW-0808">Transferase</keyword>
<comment type="subcellular location">
    <subcellularLocation>
        <location evidence="1">Nucleus</location>
    </subcellularLocation>
</comment>
<dbReference type="EMBL" id="JACMRX010000005">
    <property type="protein sequence ID" value="KAF7989018.1"/>
    <property type="molecule type" value="Genomic_DNA"/>
</dbReference>
<evidence type="ECO:0000256" key="6">
    <source>
        <dbReference type="ARBA" id="ARBA00022679"/>
    </source>
</evidence>
<evidence type="ECO:0000313" key="20">
    <source>
        <dbReference type="Proteomes" id="UP000639338"/>
    </source>
</evidence>
<feature type="domain" description="Protein kinase" evidence="18">
    <location>
        <begin position="1079"/>
        <end position="1373"/>
    </location>
</feature>
<comment type="caution">
    <text evidence="19">The sequence shown here is derived from an EMBL/GenBank/DDBJ whole genome shotgun (WGS) entry which is preliminary data.</text>
</comment>
<dbReference type="GO" id="GO:0008353">
    <property type="term" value="F:RNA polymerase II CTD heptapeptide repeat kinase activity"/>
    <property type="evidence" value="ECO:0007669"/>
    <property type="project" value="UniProtKB-EC"/>
</dbReference>
<evidence type="ECO:0000256" key="2">
    <source>
        <dbReference type="ARBA" id="ARBA00006485"/>
    </source>
</evidence>